<protein>
    <recommendedName>
        <fullName evidence="3">Histone-lysine N-methyltransferase SETMAR</fullName>
    </recommendedName>
</protein>
<reference evidence="1 2" key="1">
    <citation type="journal article" date="2019" name="Commun. Biol.">
        <title>The bagworm genome reveals a unique fibroin gene that provides high tensile strength.</title>
        <authorList>
            <person name="Kono N."/>
            <person name="Nakamura H."/>
            <person name="Ohtoshi R."/>
            <person name="Tomita M."/>
            <person name="Numata K."/>
            <person name="Arakawa K."/>
        </authorList>
    </citation>
    <scope>NUCLEOTIDE SEQUENCE [LARGE SCALE GENOMIC DNA]</scope>
</reference>
<dbReference type="Proteomes" id="UP000299102">
    <property type="component" value="Unassembled WGS sequence"/>
</dbReference>
<proteinExistence type="predicted"/>
<dbReference type="EMBL" id="BGZK01001155">
    <property type="protein sequence ID" value="GBP72737.1"/>
    <property type="molecule type" value="Genomic_DNA"/>
</dbReference>
<dbReference type="OrthoDB" id="616263at2759"/>
<dbReference type="AlphaFoldDB" id="A0A4C1YE64"/>
<gene>
    <name evidence="1" type="ORF">EVAR_75356_1</name>
</gene>
<comment type="caution">
    <text evidence="1">The sequence shown here is derived from an EMBL/GenBank/DDBJ whole genome shotgun (WGS) entry which is preliminary data.</text>
</comment>
<evidence type="ECO:0000313" key="1">
    <source>
        <dbReference type="EMBL" id="GBP72737.1"/>
    </source>
</evidence>
<sequence>MLICRKPSRKLRGRRELADSGRAPARRPPLVRTDWLTLIMDVRIENVYFEKNVLYLCPVILMSNMNLALVDLLRKEWNAILEKVEQDRHISSYDKAEKLGIDHKMVLTHFKKDEYTKKLDTWILHESRKNNLEDSSRNEALFGLVSSILLDSISGQAISVLRARLHLTHRLSPALFA</sequence>
<name>A0A4C1YE64_EUMVA</name>
<keyword evidence="2" id="KW-1185">Reference proteome</keyword>
<accession>A0A4C1YE64</accession>
<evidence type="ECO:0008006" key="3">
    <source>
        <dbReference type="Google" id="ProtNLM"/>
    </source>
</evidence>
<evidence type="ECO:0000313" key="2">
    <source>
        <dbReference type="Proteomes" id="UP000299102"/>
    </source>
</evidence>
<organism evidence="1 2">
    <name type="scientific">Eumeta variegata</name>
    <name type="common">Bagworm moth</name>
    <name type="synonym">Eumeta japonica</name>
    <dbReference type="NCBI Taxonomy" id="151549"/>
    <lineage>
        <taxon>Eukaryota</taxon>
        <taxon>Metazoa</taxon>
        <taxon>Ecdysozoa</taxon>
        <taxon>Arthropoda</taxon>
        <taxon>Hexapoda</taxon>
        <taxon>Insecta</taxon>
        <taxon>Pterygota</taxon>
        <taxon>Neoptera</taxon>
        <taxon>Endopterygota</taxon>
        <taxon>Lepidoptera</taxon>
        <taxon>Glossata</taxon>
        <taxon>Ditrysia</taxon>
        <taxon>Tineoidea</taxon>
        <taxon>Psychidae</taxon>
        <taxon>Oiketicinae</taxon>
        <taxon>Eumeta</taxon>
    </lineage>
</organism>